<dbReference type="GeneID" id="85307328"/>
<dbReference type="AlphaFoldDB" id="A0AAJ0BWT6"/>
<keyword evidence="2" id="KW-1185">Reference proteome</keyword>
<feature type="non-terminal residue" evidence="1">
    <location>
        <position position="336"/>
    </location>
</feature>
<evidence type="ECO:0000313" key="2">
    <source>
        <dbReference type="Proteomes" id="UP001244011"/>
    </source>
</evidence>
<evidence type="ECO:0000313" key="1">
    <source>
        <dbReference type="EMBL" id="KAK1765920.1"/>
    </source>
</evidence>
<organism evidence="1 2">
    <name type="scientific">Phialemonium atrogriseum</name>
    <dbReference type="NCBI Taxonomy" id="1093897"/>
    <lineage>
        <taxon>Eukaryota</taxon>
        <taxon>Fungi</taxon>
        <taxon>Dikarya</taxon>
        <taxon>Ascomycota</taxon>
        <taxon>Pezizomycotina</taxon>
        <taxon>Sordariomycetes</taxon>
        <taxon>Sordariomycetidae</taxon>
        <taxon>Cephalothecales</taxon>
        <taxon>Cephalothecaceae</taxon>
        <taxon>Phialemonium</taxon>
    </lineage>
</organism>
<sequence length="336" mass="38003">YLIQSRGPRDPDVAYVVQLRHHGYVTSVDSLMTLISKTIDSHILPVPPVYPIPGEMKRQEATGMGRQITQLIPGVMASSVYPRLSHGERLVLVRKMALAFQACWQIQLPEPRLIGELTAAEVGGQFILGIGPDRHYCLGGPFSFVREYLGAHIRSSLVALEAQQGIEEYKDRFLEHIRNFVDTCMHKIPATVEDVPVVAMPADMGLHNIIVSSQAQTEIQAVIDWEFAASAPYASLHRIIESLFRKPAANGFGPEYDGAEELREAFWGTIPDWKQWNQSESTQVFLEWFRFGLFMKPEWRPKGLPEDEEQGVWRENIRVVESVLHKYSLPPEASNL</sequence>
<dbReference type="PANTHER" id="PTHR21310">
    <property type="entry name" value="AMINOGLYCOSIDE PHOSPHOTRANSFERASE-RELATED-RELATED"/>
    <property type="match status" value="1"/>
</dbReference>
<feature type="non-terminal residue" evidence="1">
    <location>
        <position position="1"/>
    </location>
</feature>
<dbReference type="SUPFAM" id="SSF56112">
    <property type="entry name" value="Protein kinase-like (PK-like)"/>
    <property type="match status" value="1"/>
</dbReference>
<protein>
    <recommendedName>
        <fullName evidence="3">Aminoglycoside phosphotransferase domain-containing protein</fullName>
    </recommendedName>
</protein>
<dbReference type="PANTHER" id="PTHR21310:SF15">
    <property type="entry name" value="AMINOGLYCOSIDE PHOSPHOTRANSFERASE DOMAIN-CONTAINING PROTEIN"/>
    <property type="match status" value="1"/>
</dbReference>
<dbReference type="InterPro" id="IPR011009">
    <property type="entry name" value="Kinase-like_dom_sf"/>
</dbReference>
<evidence type="ECO:0008006" key="3">
    <source>
        <dbReference type="Google" id="ProtNLM"/>
    </source>
</evidence>
<proteinExistence type="predicted"/>
<comment type="caution">
    <text evidence="1">The sequence shown here is derived from an EMBL/GenBank/DDBJ whole genome shotgun (WGS) entry which is preliminary data.</text>
</comment>
<dbReference type="RefSeq" id="XP_060282133.1">
    <property type="nucleotide sequence ID" value="XM_060424141.1"/>
</dbReference>
<accession>A0AAJ0BWT6</accession>
<gene>
    <name evidence="1" type="ORF">QBC33DRAFT_426172</name>
</gene>
<reference evidence="1" key="1">
    <citation type="submission" date="2023-06" db="EMBL/GenBank/DDBJ databases">
        <title>Genome-scale phylogeny and comparative genomics of the fungal order Sordariales.</title>
        <authorList>
            <consortium name="Lawrence Berkeley National Laboratory"/>
            <person name="Hensen N."/>
            <person name="Bonometti L."/>
            <person name="Westerberg I."/>
            <person name="Brannstrom I.O."/>
            <person name="Guillou S."/>
            <person name="Cros-Aarteil S."/>
            <person name="Calhoun S."/>
            <person name="Haridas S."/>
            <person name="Kuo A."/>
            <person name="Mondo S."/>
            <person name="Pangilinan J."/>
            <person name="Riley R."/>
            <person name="Labutti K."/>
            <person name="Andreopoulos B."/>
            <person name="Lipzen A."/>
            <person name="Chen C."/>
            <person name="Yanf M."/>
            <person name="Daum C."/>
            <person name="Ng V."/>
            <person name="Clum A."/>
            <person name="Steindorff A."/>
            <person name="Ohm R."/>
            <person name="Martin F."/>
            <person name="Silar P."/>
            <person name="Natvig D."/>
            <person name="Lalanne C."/>
            <person name="Gautier V."/>
            <person name="Ament-Velasquez S.L."/>
            <person name="Kruys A."/>
            <person name="Hutchinson M.I."/>
            <person name="Powell A.J."/>
            <person name="Barry K."/>
            <person name="Miller A.N."/>
            <person name="Grigoriev I.V."/>
            <person name="Debuchy R."/>
            <person name="Gladieux P."/>
            <person name="Thoren M.H."/>
            <person name="Johannesson H."/>
        </authorList>
    </citation>
    <scope>NUCLEOTIDE SEQUENCE</scope>
    <source>
        <strain evidence="1">8032-3</strain>
    </source>
</reference>
<dbReference type="InterPro" id="IPR051678">
    <property type="entry name" value="AGP_Transferase"/>
</dbReference>
<dbReference type="Proteomes" id="UP001244011">
    <property type="component" value="Unassembled WGS sequence"/>
</dbReference>
<dbReference type="EMBL" id="MU839013">
    <property type="protein sequence ID" value="KAK1765920.1"/>
    <property type="molecule type" value="Genomic_DNA"/>
</dbReference>
<name>A0AAJ0BWT6_9PEZI</name>